<feature type="repeat" description="ANK" evidence="3">
    <location>
        <begin position="1248"/>
        <end position="1280"/>
    </location>
</feature>
<dbReference type="SUPFAM" id="SSF48403">
    <property type="entry name" value="Ankyrin repeat"/>
    <property type="match status" value="1"/>
</dbReference>
<keyword evidence="2 3" id="KW-0040">ANK repeat</keyword>
<sequence>MDNKFSVEKDPARARLSGGFFELRLAGLLSVRLRAERRRRPELNLQFLVATNMDCANPFDDVVLRIAWDESGRQRAVTYFVQLKHAEKVDKPVTAHDLTAANITKKNKDFNLRKYFKFHQRLKELKESSGDDLKGNEKLLRDWGQGECRFVLFTTREVLPKSKEKRAVSLQDFPFDDIFSTDQGQAFSFGETDKEVWGMFAGDGDETVFRSEFLPRLRVFSAQAQASALEPMLLRALEDAFNGLPPLPDQLLSKYTTFLQQWWDGNDGSCLSELTTEIEDIIRDDIHAKLHQLSFREEYSNSLSLRVRDCCAAFIVIPGISQEMRGSLIRSVLTKTHTDRFIIMTDAIVKEYPHEALFAICSKLCDEVVLCTDTPNNSLLAFVDRITSSGSKNLRVMSQEWDKKMFSVMKSQFHSVSAWTERWTLDRLDPNDQQTFLEKHVCFQGHIITLAELKNVWPNLRHGIGDAALEALANGKTFTIGLPLKTVEDSYYVPRTVHHAVTLNRSILKLRSAKDHFFLSGFPEQILKELRQPDSDWEECSLNGVPVTREKVPAFDPRASEKEPKTHWTELCSDAPGDSGEQRLAANVKKNRKYESEYFSGKRVNRKVKLAVKKSKTQEEADSQLNSEKRNRHWILFENNEFIWKKSEGETDNLTNYIKSKSSTCQRKPVCNHRDNRDFLSWADSTFILTDSAGMGKSTFLTHISNVIKDTNESEWVIVVRINDGQIIDELPEEIKGSHVHSVLKKYAGIGQTISDRSASIFLRDCIDQTGHLTVLVDGVDEVCPSHKVKVLKFLVLLQEILEKNGGHLWIASRTVLKHDLSKITPNSTCISLSYFSLLEQVGYLRNRWSDGIYDGTESHIDYHVSYLVDVVRKATSTGDRSLCDVPLYTRMLADAYTKDDLDQLLEQTDEEKTSRLNKAALYKRFIEKTLGMVWAKVGISESAQVNLNITSEDVLKKHGVFAAFECFRGSEFLGEHFDDVLQVMNELKDGQEREKIARAGIITHIVDGRPKFLHYTLAEYLAATWLLDKHSSLPKLTRSLYEGVFGEVRYFFDALLAEDSPLHTAAINGHEEAVLSALRLKGQGHCVEMEDKGGRRALHLAVIGGNIDTTKILLEKGAKVSVRDRILGWTPLRYFDTITNRILAEVEEIMVHSIPLLEIVEILLKASAKIEDAPILLDKKDIFLQIAIRDDYPCLTKSLIKKSGWLIFQKWQKKPYLHVAAQHGSWEVLRMLQRLGFQVNATSLEHFGGTPLHLAAAEGHLEICKFLLSCGAKVGARDAVEYTPLHEAVLRNHQLVCEVSWREKGTQQNKAE</sequence>
<keyword evidence="1" id="KW-0677">Repeat</keyword>
<dbReference type="Proteomes" id="UP001378592">
    <property type="component" value="Unassembled WGS sequence"/>
</dbReference>
<feature type="repeat" description="ANK" evidence="3">
    <location>
        <begin position="1094"/>
        <end position="1126"/>
    </location>
</feature>
<dbReference type="PANTHER" id="PTHR24173">
    <property type="entry name" value="ANKYRIN REPEAT CONTAINING"/>
    <property type="match status" value="1"/>
</dbReference>
<gene>
    <name evidence="4" type="ORF">R5R35_009797</name>
</gene>
<dbReference type="InterPro" id="IPR002110">
    <property type="entry name" value="Ankyrin_rpt"/>
</dbReference>
<dbReference type="EMBL" id="JAZDUA010000170">
    <property type="protein sequence ID" value="KAK7865632.1"/>
    <property type="molecule type" value="Genomic_DNA"/>
</dbReference>
<dbReference type="InterPro" id="IPR027417">
    <property type="entry name" value="P-loop_NTPase"/>
</dbReference>
<evidence type="ECO:0000256" key="1">
    <source>
        <dbReference type="ARBA" id="ARBA00022737"/>
    </source>
</evidence>
<evidence type="ECO:0000256" key="3">
    <source>
        <dbReference type="PROSITE-ProRule" id="PRU00023"/>
    </source>
</evidence>
<comment type="caution">
    <text evidence="4">The sequence shown here is derived from an EMBL/GenBank/DDBJ whole genome shotgun (WGS) entry which is preliminary data.</text>
</comment>
<dbReference type="Gene3D" id="1.25.40.20">
    <property type="entry name" value="Ankyrin repeat-containing domain"/>
    <property type="match status" value="2"/>
</dbReference>
<dbReference type="PROSITE" id="PS50088">
    <property type="entry name" value="ANK_REPEAT"/>
    <property type="match status" value="2"/>
</dbReference>
<dbReference type="PANTHER" id="PTHR24173:SF83">
    <property type="entry name" value="SOCS BOX DOMAIN-CONTAINING PROTEIN"/>
    <property type="match status" value="1"/>
</dbReference>
<protein>
    <recommendedName>
        <fullName evidence="6">NACHT domain-containing protein</fullName>
    </recommendedName>
</protein>
<proteinExistence type="predicted"/>
<reference evidence="4 5" key="1">
    <citation type="submission" date="2024-03" db="EMBL/GenBank/DDBJ databases">
        <title>The genome assembly and annotation of the cricket Gryllus longicercus Weissman &amp; Gray.</title>
        <authorList>
            <person name="Szrajer S."/>
            <person name="Gray D."/>
            <person name="Ylla G."/>
        </authorList>
    </citation>
    <scope>NUCLEOTIDE SEQUENCE [LARGE SCALE GENOMIC DNA]</scope>
    <source>
        <strain evidence="4">DAG 2021-001</strain>
        <tissue evidence="4">Whole body minus gut</tissue>
    </source>
</reference>
<dbReference type="PROSITE" id="PS50297">
    <property type="entry name" value="ANK_REP_REGION"/>
    <property type="match status" value="2"/>
</dbReference>
<accession>A0AAN9Z7G2</accession>
<evidence type="ECO:0000313" key="4">
    <source>
        <dbReference type="EMBL" id="KAK7865632.1"/>
    </source>
</evidence>
<evidence type="ECO:0008006" key="6">
    <source>
        <dbReference type="Google" id="ProtNLM"/>
    </source>
</evidence>
<evidence type="ECO:0000256" key="2">
    <source>
        <dbReference type="ARBA" id="ARBA00023043"/>
    </source>
</evidence>
<name>A0AAN9Z7G2_9ORTH</name>
<dbReference type="SMART" id="SM00248">
    <property type="entry name" value="ANK"/>
    <property type="match status" value="4"/>
</dbReference>
<dbReference type="InterPro" id="IPR036770">
    <property type="entry name" value="Ankyrin_rpt-contain_sf"/>
</dbReference>
<organism evidence="4 5">
    <name type="scientific">Gryllus longicercus</name>
    <dbReference type="NCBI Taxonomy" id="2509291"/>
    <lineage>
        <taxon>Eukaryota</taxon>
        <taxon>Metazoa</taxon>
        <taxon>Ecdysozoa</taxon>
        <taxon>Arthropoda</taxon>
        <taxon>Hexapoda</taxon>
        <taxon>Insecta</taxon>
        <taxon>Pterygota</taxon>
        <taxon>Neoptera</taxon>
        <taxon>Polyneoptera</taxon>
        <taxon>Orthoptera</taxon>
        <taxon>Ensifera</taxon>
        <taxon>Gryllidea</taxon>
        <taxon>Grylloidea</taxon>
        <taxon>Gryllidae</taxon>
        <taxon>Gryllinae</taxon>
        <taxon>Gryllus</taxon>
    </lineage>
</organism>
<dbReference type="Gene3D" id="3.40.50.300">
    <property type="entry name" value="P-loop containing nucleotide triphosphate hydrolases"/>
    <property type="match status" value="1"/>
</dbReference>
<dbReference type="Pfam" id="PF12796">
    <property type="entry name" value="Ank_2"/>
    <property type="match status" value="2"/>
</dbReference>
<keyword evidence="5" id="KW-1185">Reference proteome</keyword>
<evidence type="ECO:0000313" key="5">
    <source>
        <dbReference type="Proteomes" id="UP001378592"/>
    </source>
</evidence>